<dbReference type="VEuPathDB" id="FungiDB:VP01_1804g2"/>
<sequence>MSHVLFRPCLPFRLLIYLNKLTINQFIDPFIHRSIGLFIYYSSIWCIFSFVATSCIPSSHFIVNMFQSSAASLRFSHRLLLYYNLCCGYYYELNICYLDLFSFYIFLKKVNNATFHRGTIRTHLPSGKIFTHSLPTDHQGTTCPGFYISDNFKIFLTVIIKYSTYFLIVWWSGRHLIVIEGILASFDSERRFLRGMALRVAKYKKEENFWTSFKLTTFTYLIVFYVVTILFLEIFHYLIYSIYLDLAYTHTPHNFLDCDPIVDLPILLNYNNSSTIVSLLVRNQEVEELIKIFSVFKTNVATQFFFPDGRSNPAIRQRASAPPETRITEAGGEVEKRVDNPLVISDTASSIVEEGYFSKISPPKQKYSKIPSRESSTRINSMKVSQFKILHVMTYSNSFFIKKLPGRSLTKYMITPCHKNSVKMMECIYFEFWNVLIIFIRVFGVFGTGVFKCPGDYKG</sequence>
<dbReference type="AlphaFoldDB" id="A0A0L6VE86"/>
<comment type="caution">
    <text evidence="2">The sequence shown here is derived from an EMBL/GenBank/DDBJ whole genome shotgun (WGS) entry which is preliminary data.</text>
</comment>
<feature type="transmembrane region" description="Helical" evidence="1">
    <location>
        <begin position="154"/>
        <end position="173"/>
    </location>
</feature>
<feature type="transmembrane region" description="Helical" evidence="1">
    <location>
        <begin position="38"/>
        <end position="62"/>
    </location>
</feature>
<keyword evidence="1" id="KW-0472">Membrane</keyword>
<evidence type="ECO:0000313" key="3">
    <source>
        <dbReference type="Proteomes" id="UP000037035"/>
    </source>
</evidence>
<feature type="transmembrane region" description="Helical" evidence="1">
    <location>
        <begin position="82"/>
        <end position="107"/>
    </location>
</feature>
<keyword evidence="1" id="KW-1133">Transmembrane helix</keyword>
<protein>
    <submittedName>
        <fullName evidence="2">Uncharacterized protein</fullName>
    </submittedName>
</protein>
<dbReference type="Proteomes" id="UP000037035">
    <property type="component" value="Unassembled WGS sequence"/>
</dbReference>
<organism evidence="2 3">
    <name type="scientific">Puccinia sorghi</name>
    <dbReference type="NCBI Taxonomy" id="27349"/>
    <lineage>
        <taxon>Eukaryota</taxon>
        <taxon>Fungi</taxon>
        <taxon>Dikarya</taxon>
        <taxon>Basidiomycota</taxon>
        <taxon>Pucciniomycotina</taxon>
        <taxon>Pucciniomycetes</taxon>
        <taxon>Pucciniales</taxon>
        <taxon>Pucciniaceae</taxon>
        <taxon>Puccinia</taxon>
    </lineage>
</organism>
<gene>
    <name evidence="2" type="ORF">VP01_1804g2</name>
</gene>
<evidence type="ECO:0000313" key="2">
    <source>
        <dbReference type="EMBL" id="KNZ59073.1"/>
    </source>
</evidence>
<feature type="transmembrane region" description="Helical" evidence="1">
    <location>
        <begin position="428"/>
        <end position="451"/>
    </location>
</feature>
<proteinExistence type="predicted"/>
<reference evidence="2 3" key="1">
    <citation type="submission" date="2015-08" db="EMBL/GenBank/DDBJ databases">
        <title>Next Generation Sequencing and Analysis of the Genome of Puccinia sorghi L Schw, the Causal Agent of Maize Common Rust.</title>
        <authorList>
            <person name="Rochi L."/>
            <person name="Burguener G."/>
            <person name="Darino M."/>
            <person name="Turjanski A."/>
            <person name="Kreff E."/>
            <person name="Dieguez M.J."/>
            <person name="Sacco F."/>
        </authorList>
    </citation>
    <scope>NUCLEOTIDE SEQUENCE [LARGE SCALE GENOMIC DNA]</scope>
    <source>
        <strain evidence="2 3">RO10H11247</strain>
    </source>
</reference>
<name>A0A0L6VE86_9BASI</name>
<evidence type="ECO:0000256" key="1">
    <source>
        <dbReference type="SAM" id="Phobius"/>
    </source>
</evidence>
<accession>A0A0L6VE86</accession>
<keyword evidence="1" id="KW-0812">Transmembrane</keyword>
<keyword evidence="3" id="KW-1185">Reference proteome</keyword>
<dbReference type="EMBL" id="LAVV01006620">
    <property type="protein sequence ID" value="KNZ59073.1"/>
    <property type="molecule type" value="Genomic_DNA"/>
</dbReference>
<feature type="transmembrane region" description="Helical" evidence="1">
    <location>
        <begin position="218"/>
        <end position="240"/>
    </location>
</feature>